<protein>
    <submittedName>
        <fullName evidence="7">MFS transporter</fullName>
    </submittedName>
</protein>
<feature type="transmembrane region" description="Helical" evidence="5">
    <location>
        <begin position="369"/>
        <end position="390"/>
    </location>
</feature>
<dbReference type="Gene3D" id="1.20.1250.20">
    <property type="entry name" value="MFS general substrate transporter like domains"/>
    <property type="match status" value="2"/>
</dbReference>
<evidence type="ECO:0000256" key="1">
    <source>
        <dbReference type="ARBA" id="ARBA00004651"/>
    </source>
</evidence>
<evidence type="ECO:0000313" key="8">
    <source>
        <dbReference type="Proteomes" id="UP000596938"/>
    </source>
</evidence>
<feature type="transmembrane region" description="Helical" evidence="5">
    <location>
        <begin position="325"/>
        <end position="348"/>
    </location>
</feature>
<dbReference type="SUPFAM" id="SSF103473">
    <property type="entry name" value="MFS general substrate transporter"/>
    <property type="match status" value="1"/>
</dbReference>
<feature type="transmembrane region" description="Helical" evidence="5">
    <location>
        <begin position="402"/>
        <end position="420"/>
    </location>
</feature>
<comment type="caution">
    <text evidence="7">The sequence shown here is derived from an EMBL/GenBank/DDBJ whole genome shotgun (WGS) entry which is preliminary data.</text>
</comment>
<evidence type="ECO:0000256" key="3">
    <source>
        <dbReference type="ARBA" id="ARBA00022989"/>
    </source>
</evidence>
<feature type="transmembrane region" description="Helical" evidence="5">
    <location>
        <begin position="152"/>
        <end position="172"/>
    </location>
</feature>
<dbReference type="PANTHER" id="PTHR23528:SF1">
    <property type="entry name" value="MAJOR FACILITATOR SUPERFAMILY (MFS) PROFILE DOMAIN-CONTAINING PROTEIN"/>
    <property type="match status" value="1"/>
</dbReference>
<feature type="domain" description="Major facilitator superfamily (MFS) profile" evidence="6">
    <location>
        <begin position="17"/>
        <end position="426"/>
    </location>
</feature>
<feature type="transmembrane region" description="Helical" evidence="5">
    <location>
        <begin position="94"/>
        <end position="112"/>
    </location>
</feature>
<sequence>MSETITATKPARVKSPRGYVGSFALSSFGIYVALLAPVYGGLSVKIQEMSGLDAAPALLGLLTGAGALFSTLVQPVAGRLSDRTTSRFGMRRPFILAGGIGTAIFLVLSGMAPNYPLLLISWCFVQLCANFALAAHHTTLADQVPEAKRGGVSGIIGAVTPAAILGGALFLTLLPTTFLRFTVPAIFGLITIIVFVIVLKDKVRTDQPTTKMDLKQILGSYVFHPRTYPDFGWAWLSKALVLLGFGATSTYITLFLGAEFGMDTAAQLKFNALAQAASIGTLVIFSILGGYLSDKVGRRKPFVLASGIVLGLGVILIAVSPTFGAAGLTVLLVAQGIIGMGAGTFFAVDQALCISVLPHQDEMAKDLGILNLAGTLPGVLAPLFAGVVFIPLGNALFGGGYGLWFTIAGVIAMIGGLLVLKIKSVK</sequence>
<dbReference type="RefSeq" id="WP_188813159.1">
    <property type="nucleotide sequence ID" value="NZ_BAAAWV010000001.1"/>
</dbReference>
<feature type="transmembrane region" description="Helical" evidence="5">
    <location>
        <begin position="270"/>
        <end position="290"/>
    </location>
</feature>
<accession>A0ABQ1Y008</accession>
<dbReference type="InterPro" id="IPR020846">
    <property type="entry name" value="MFS_dom"/>
</dbReference>
<dbReference type="PROSITE" id="PS00216">
    <property type="entry name" value="SUGAR_TRANSPORT_1"/>
    <property type="match status" value="1"/>
</dbReference>
<dbReference type="PANTHER" id="PTHR23528">
    <property type="match status" value="1"/>
</dbReference>
<feature type="transmembrane region" description="Helical" evidence="5">
    <location>
        <begin position="302"/>
        <end position="319"/>
    </location>
</feature>
<dbReference type="Pfam" id="PF07690">
    <property type="entry name" value="MFS_1"/>
    <property type="match status" value="1"/>
</dbReference>
<evidence type="ECO:0000313" key="7">
    <source>
        <dbReference type="EMBL" id="GGH07913.1"/>
    </source>
</evidence>
<comment type="subcellular location">
    <subcellularLocation>
        <location evidence="1">Cell membrane</location>
        <topology evidence="1">Multi-pass membrane protein</topology>
    </subcellularLocation>
</comment>
<evidence type="ECO:0000256" key="5">
    <source>
        <dbReference type="SAM" id="Phobius"/>
    </source>
</evidence>
<evidence type="ECO:0000256" key="2">
    <source>
        <dbReference type="ARBA" id="ARBA00022692"/>
    </source>
</evidence>
<feature type="transmembrane region" description="Helical" evidence="5">
    <location>
        <begin position="54"/>
        <end position="73"/>
    </location>
</feature>
<keyword evidence="8" id="KW-1185">Reference proteome</keyword>
<gene>
    <name evidence="7" type="ORF">GCM10011577_35570</name>
</gene>
<feature type="transmembrane region" description="Helical" evidence="5">
    <location>
        <begin position="20"/>
        <end position="42"/>
    </location>
</feature>
<reference evidence="8" key="1">
    <citation type="journal article" date="2019" name="Int. J. Syst. Evol. Microbiol.">
        <title>The Global Catalogue of Microorganisms (GCM) 10K type strain sequencing project: providing services to taxonomists for standard genome sequencing and annotation.</title>
        <authorList>
            <consortium name="The Broad Institute Genomics Platform"/>
            <consortium name="The Broad Institute Genome Sequencing Center for Infectious Disease"/>
            <person name="Wu L."/>
            <person name="Ma J."/>
        </authorList>
    </citation>
    <scope>NUCLEOTIDE SEQUENCE [LARGE SCALE GENOMIC DNA]</scope>
    <source>
        <strain evidence="8">CGMCC 1.1927</strain>
    </source>
</reference>
<keyword evidence="4 5" id="KW-0472">Membrane</keyword>
<keyword evidence="2 5" id="KW-0812">Transmembrane</keyword>
<evidence type="ECO:0000259" key="6">
    <source>
        <dbReference type="PROSITE" id="PS50850"/>
    </source>
</evidence>
<dbReference type="InterPro" id="IPR005829">
    <property type="entry name" value="Sugar_transporter_CS"/>
</dbReference>
<feature type="transmembrane region" description="Helical" evidence="5">
    <location>
        <begin position="118"/>
        <end position="140"/>
    </location>
</feature>
<dbReference type="InterPro" id="IPR036259">
    <property type="entry name" value="MFS_trans_sf"/>
</dbReference>
<dbReference type="PROSITE" id="PS50850">
    <property type="entry name" value="MFS"/>
    <property type="match status" value="1"/>
</dbReference>
<organism evidence="7 8">
    <name type="scientific">Pseudarthrobacter polychromogenes</name>
    <dbReference type="NCBI Taxonomy" id="1676"/>
    <lineage>
        <taxon>Bacteria</taxon>
        <taxon>Bacillati</taxon>
        <taxon>Actinomycetota</taxon>
        <taxon>Actinomycetes</taxon>
        <taxon>Micrococcales</taxon>
        <taxon>Micrococcaceae</taxon>
        <taxon>Pseudarthrobacter</taxon>
    </lineage>
</organism>
<evidence type="ECO:0000256" key="4">
    <source>
        <dbReference type="ARBA" id="ARBA00023136"/>
    </source>
</evidence>
<dbReference type="Proteomes" id="UP000596938">
    <property type="component" value="Unassembled WGS sequence"/>
</dbReference>
<keyword evidence="3 5" id="KW-1133">Transmembrane helix</keyword>
<feature type="transmembrane region" description="Helical" evidence="5">
    <location>
        <begin position="178"/>
        <end position="199"/>
    </location>
</feature>
<dbReference type="EMBL" id="BMKU01000014">
    <property type="protein sequence ID" value="GGH07913.1"/>
    <property type="molecule type" value="Genomic_DNA"/>
</dbReference>
<dbReference type="InterPro" id="IPR011701">
    <property type="entry name" value="MFS"/>
</dbReference>
<name>A0ABQ1Y008_9MICC</name>
<feature type="transmembrane region" description="Helical" evidence="5">
    <location>
        <begin position="239"/>
        <end position="258"/>
    </location>
</feature>
<proteinExistence type="predicted"/>